<feature type="chain" id="PRO_5038722918" description="Lipoprotein" evidence="1">
    <location>
        <begin position="25"/>
        <end position="289"/>
    </location>
</feature>
<evidence type="ECO:0000313" key="3">
    <source>
        <dbReference type="Proteomes" id="UP000605361"/>
    </source>
</evidence>
<evidence type="ECO:0000256" key="1">
    <source>
        <dbReference type="SAM" id="SignalP"/>
    </source>
</evidence>
<comment type="caution">
    <text evidence="2">The sequence shown here is derived from an EMBL/GenBank/DDBJ whole genome shotgun (WGS) entry which is preliminary data.</text>
</comment>
<feature type="signal peptide" evidence="1">
    <location>
        <begin position="1"/>
        <end position="24"/>
    </location>
</feature>
<keyword evidence="3" id="KW-1185">Reference proteome</keyword>
<name>A0A931EW16_9ACTN</name>
<dbReference type="RefSeq" id="WP_195893732.1">
    <property type="nucleotide sequence ID" value="NZ_JADOGI010000005.1"/>
</dbReference>
<keyword evidence="1" id="KW-0732">Signal</keyword>
<proteinExistence type="predicted"/>
<gene>
    <name evidence="2" type="ORF">ITP53_03105</name>
</gene>
<dbReference type="AlphaFoldDB" id="A0A931EW16"/>
<evidence type="ECO:0000313" key="2">
    <source>
        <dbReference type="EMBL" id="MBF8184745.1"/>
    </source>
</evidence>
<reference evidence="2" key="1">
    <citation type="submission" date="2020-11" db="EMBL/GenBank/DDBJ databases">
        <title>Whole-genome analyses of Nonomuraea sp. K274.</title>
        <authorList>
            <person name="Veyisoglu A."/>
        </authorList>
    </citation>
    <scope>NUCLEOTIDE SEQUENCE</scope>
    <source>
        <strain evidence="2">K274</strain>
    </source>
</reference>
<accession>A0A931EW16</accession>
<dbReference type="PROSITE" id="PS51257">
    <property type="entry name" value="PROKAR_LIPOPROTEIN"/>
    <property type="match status" value="1"/>
</dbReference>
<dbReference type="Proteomes" id="UP000605361">
    <property type="component" value="Unassembled WGS sequence"/>
</dbReference>
<evidence type="ECO:0008006" key="4">
    <source>
        <dbReference type="Google" id="ProtNLM"/>
    </source>
</evidence>
<organism evidence="2 3">
    <name type="scientific">Nonomuraea cypriaca</name>
    <dbReference type="NCBI Taxonomy" id="1187855"/>
    <lineage>
        <taxon>Bacteria</taxon>
        <taxon>Bacillati</taxon>
        <taxon>Actinomycetota</taxon>
        <taxon>Actinomycetes</taxon>
        <taxon>Streptosporangiales</taxon>
        <taxon>Streptosporangiaceae</taxon>
        <taxon>Nonomuraea</taxon>
    </lineage>
</organism>
<dbReference type="EMBL" id="JADOGI010000005">
    <property type="protein sequence ID" value="MBF8184745.1"/>
    <property type="molecule type" value="Genomic_DNA"/>
</dbReference>
<sequence>MSRIRAGAALILVLPMLAACTAQLSPGSADAPTPVGFTVLRLDLPFDEYKWKPRDIWSLERGRQILVKRCVRGRGLNFTMPENTGAEAPPDVYDNSRRYGVADENAASRFGYHLPVRPDQERRRNRIEAWNKGVSEAEEAAIYGGNGQPGCYQQIDSFLERGLPRADTDWLSAQSADSLRRTEQLEAVTRAKEDWRRCMSRLGFAYANPDAAIGDPRWDLDAPAITEREIETAQADVRCKQSSGLLKTWHEAERTLQHQIIQRNLEKFDLLRAGKNIHLSNVSRAVAAE</sequence>
<protein>
    <recommendedName>
        <fullName evidence="4">Lipoprotein</fullName>
    </recommendedName>
</protein>